<comment type="caution">
    <text evidence="1">The sequence shown here is derived from an EMBL/GenBank/DDBJ whole genome shotgun (WGS) entry which is preliminary data.</text>
</comment>
<gene>
    <name evidence="1" type="ORF">KB213_09725</name>
</gene>
<keyword evidence="2" id="KW-1185">Reference proteome</keyword>
<evidence type="ECO:0000313" key="1">
    <source>
        <dbReference type="EMBL" id="MBR0560327.1"/>
    </source>
</evidence>
<dbReference type="RefSeq" id="WP_211682586.1">
    <property type="nucleotide sequence ID" value="NZ_JAGRQH010000007.1"/>
</dbReference>
<dbReference type="PIRSF" id="PIRSF028438">
    <property type="entry name" value="UCP028438"/>
    <property type="match status" value="1"/>
</dbReference>
<reference evidence="1 2" key="1">
    <citation type="submission" date="2021-04" db="EMBL/GenBank/DDBJ databases">
        <title>The complete genome sequence of Neokomagataea sp. TBRC 2177.</title>
        <authorList>
            <person name="Charoenyingcharoen P."/>
            <person name="Yukphan P."/>
        </authorList>
    </citation>
    <scope>NUCLEOTIDE SEQUENCE [LARGE SCALE GENOMIC DNA]</scope>
    <source>
        <strain evidence="1 2">TBRC 2177</strain>
    </source>
</reference>
<protein>
    <submittedName>
        <fullName evidence="1">Uncharacterized protein</fullName>
    </submittedName>
</protein>
<proteinExistence type="predicted"/>
<dbReference type="Proteomes" id="UP000677812">
    <property type="component" value="Unassembled WGS sequence"/>
</dbReference>
<evidence type="ECO:0000313" key="2">
    <source>
        <dbReference type="Proteomes" id="UP000677812"/>
    </source>
</evidence>
<name>A0ABS5E8U3_9PROT</name>
<organism evidence="1 2">
    <name type="scientific">Neokomagataea anthophila</name>
    <dbReference type="NCBI Taxonomy" id="2826925"/>
    <lineage>
        <taxon>Bacteria</taxon>
        <taxon>Pseudomonadati</taxon>
        <taxon>Pseudomonadota</taxon>
        <taxon>Alphaproteobacteria</taxon>
        <taxon>Acetobacterales</taxon>
        <taxon>Acetobacteraceae</taxon>
        <taxon>Neokomagataea</taxon>
    </lineage>
</organism>
<dbReference type="EMBL" id="JAGRQH010000007">
    <property type="protein sequence ID" value="MBR0560327.1"/>
    <property type="molecule type" value="Genomic_DNA"/>
</dbReference>
<dbReference type="InterPro" id="IPR016884">
    <property type="entry name" value="UCP028438"/>
</dbReference>
<sequence>MGILRDQNNSILRSTDGKALFDNQPSSGSVDDFSLRFRRLLPMGWFPDAPNDGEQETAPVLAAILQGFGCVFSGVWEQIRALRQCSRLQTATGSFVDMIAEDYFGRGVFPRKLRECDVNYRQRIVQNIVLIRNTRAAVRAVLIAETGKDPTIIEPINAADCHALGSIAQPSCGGGYGYGVSGLRYGGQSGQFFVETSLGNAESLEAICRSLQPVVALGVVGWVKVEV</sequence>
<accession>A0ABS5E8U3</accession>